<comment type="similarity">
    <text evidence="1">Belongs to the PspA/Vipp/IM30 family.</text>
</comment>
<evidence type="ECO:0000256" key="1">
    <source>
        <dbReference type="ARBA" id="ARBA00043985"/>
    </source>
</evidence>
<comment type="caution">
    <text evidence="3">The sequence shown here is derived from an EMBL/GenBank/DDBJ whole genome shotgun (WGS) entry which is preliminary data.</text>
</comment>
<keyword evidence="2" id="KW-0175">Coiled coil</keyword>
<dbReference type="Pfam" id="PF04012">
    <property type="entry name" value="PspA_IM30"/>
    <property type="match status" value="1"/>
</dbReference>
<dbReference type="PANTHER" id="PTHR31088">
    <property type="entry name" value="MEMBRANE-ASSOCIATED PROTEIN VIPP1, CHLOROPLASTIC"/>
    <property type="match status" value="1"/>
</dbReference>
<dbReference type="EMBL" id="SMBZ01000055">
    <property type="protein sequence ID" value="TCV07253.1"/>
    <property type="molecule type" value="Genomic_DNA"/>
</dbReference>
<dbReference type="InterPro" id="IPR007157">
    <property type="entry name" value="PspA_VIPP1"/>
</dbReference>
<organism evidence="3 4">
    <name type="scientific">Sphingobacterium alimentarium</name>
    <dbReference type="NCBI Taxonomy" id="797292"/>
    <lineage>
        <taxon>Bacteria</taxon>
        <taxon>Pseudomonadati</taxon>
        <taxon>Bacteroidota</taxon>
        <taxon>Sphingobacteriia</taxon>
        <taxon>Sphingobacteriales</taxon>
        <taxon>Sphingobacteriaceae</taxon>
        <taxon>Sphingobacterium</taxon>
    </lineage>
</organism>
<gene>
    <name evidence="3" type="ORF">EDC17_10552</name>
</gene>
<name>A0A4R3VQY9_9SPHI</name>
<dbReference type="RefSeq" id="WP_132778835.1">
    <property type="nucleotide sequence ID" value="NZ_SMBZ01000055.1"/>
</dbReference>
<evidence type="ECO:0000313" key="3">
    <source>
        <dbReference type="EMBL" id="TCV07253.1"/>
    </source>
</evidence>
<reference evidence="3 4" key="1">
    <citation type="submission" date="2019-03" db="EMBL/GenBank/DDBJ databases">
        <title>Genomic Encyclopedia of Type Strains, Phase IV (KMG-IV): sequencing the most valuable type-strain genomes for metagenomic binning, comparative biology and taxonomic classification.</title>
        <authorList>
            <person name="Goeker M."/>
        </authorList>
    </citation>
    <scope>NUCLEOTIDE SEQUENCE [LARGE SCALE GENOMIC DNA]</scope>
    <source>
        <strain evidence="3 4">DSM 22362</strain>
    </source>
</reference>
<protein>
    <submittedName>
        <fullName evidence="3">Phage shock protein A (PspA) family protein</fullName>
    </submittedName>
</protein>
<evidence type="ECO:0000313" key="4">
    <source>
        <dbReference type="Proteomes" id="UP000295197"/>
    </source>
</evidence>
<accession>A0A4R3VQY9</accession>
<feature type="coiled-coil region" evidence="2">
    <location>
        <begin position="26"/>
        <end position="74"/>
    </location>
</feature>
<dbReference type="Proteomes" id="UP000295197">
    <property type="component" value="Unassembled WGS sequence"/>
</dbReference>
<feature type="coiled-coil region" evidence="2">
    <location>
        <begin position="124"/>
        <end position="203"/>
    </location>
</feature>
<keyword evidence="4" id="KW-1185">Reference proteome</keyword>
<sequence length="231" mass="26516">MNIFKRLLKIGQAEIHALVDKMENPILLIEKGIEDMKQQLSELTEAYITNRAQIIRSENLAKNKLNDAESYEEKALLLLQKAQKQEIDSTKADQLALEALSIKKKLAEEATEITTQSAIFVEKINLINNKIDILKFNIAKWEKELSTLKAKQRINNASAFANQQMANIDNNSTIELLEKMKSKLENQEAHNEATDEINQLRTEQQIDYLLRSTDNTPKDDLELLKQKIKNL</sequence>
<dbReference type="PANTHER" id="PTHR31088:SF6">
    <property type="entry name" value="PHAGE SHOCK PROTEIN A"/>
    <property type="match status" value="1"/>
</dbReference>
<dbReference type="AlphaFoldDB" id="A0A4R3VQY9"/>
<dbReference type="OrthoDB" id="9779630at2"/>
<proteinExistence type="inferred from homology"/>
<evidence type="ECO:0000256" key="2">
    <source>
        <dbReference type="SAM" id="Coils"/>
    </source>
</evidence>